<evidence type="ECO:0000313" key="1">
    <source>
        <dbReference type="EMBL" id="GAY61274.1"/>
    </source>
</evidence>
<protein>
    <submittedName>
        <fullName evidence="1">Uncharacterized protein</fullName>
    </submittedName>
</protein>
<gene>
    <name evidence="1" type="ORF">CUMW_208670</name>
</gene>
<keyword evidence="2" id="KW-1185">Reference proteome</keyword>
<reference evidence="1 2" key="1">
    <citation type="journal article" date="2017" name="Front. Genet.">
        <title>Draft sequencing of the heterozygous diploid genome of Satsuma (Citrus unshiu Marc.) using a hybrid assembly approach.</title>
        <authorList>
            <person name="Shimizu T."/>
            <person name="Tanizawa Y."/>
            <person name="Mochizuki T."/>
            <person name="Nagasaki H."/>
            <person name="Yoshioka T."/>
            <person name="Toyoda A."/>
            <person name="Fujiyama A."/>
            <person name="Kaminuma E."/>
            <person name="Nakamura Y."/>
        </authorList>
    </citation>
    <scope>NUCLEOTIDE SEQUENCE [LARGE SCALE GENOMIC DNA]</scope>
    <source>
        <strain evidence="2">cv. Miyagawa wase</strain>
    </source>
</reference>
<comment type="caution">
    <text evidence="1">The sequence shown here is derived from an EMBL/GenBank/DDBJ whole genome shotgun (WGS) entry which is preliminary data.</text>
</comment>
<name>A0A2H5Q9F7_CITUN</name>
<accession>A0A2H5Q9F7</accession>
<dbReference type="EMBL" id="BDQV01000264">
    <property type="protein sequence ID" value="GAY61274.1"/>
    <property type="molecule type" value="Genomic_DNA"/>
</dbReference>
<feature type="non-terminal residue" evidence="1">
    <location>
        <position position="1"/>
    </location>
</feature>
<dbReference type="Proteomes" id="UP000236630">
    <property type="component" value="Unassembled WGS sequence"/>
</dbReference>
<organism evidence="1 2">
    <name type="scientific">Citrus unshiu</name>
    <name type="common">Satsuma mandarin</name>
    <name type="synonym">Citrus nobilis var. unshiu</name>
    <dbReference type="NCBI Taxonomy" id="55188"/>
    <lineage>
        <taxon>Eukaryota</taxon>
        <taxon>Viridiplantae</taxon>
        <taxon>Streptophyta</taxon>
        <taxon>Embryophyta</taxon>
        <taxon>Tracheophyta</taxon>
        <taxon>Spermatophyta</taxon>
        <taxon>Magnoliopsida</taxon>
        <taxon>eudicotyledons</taxon>
        <taxon>Gunneridae</taxon>
        <taxon>Pentapetalae</taxon>
        <taxon>rosids</taxon>
        <taxon>malvids</taxon>
        <taxon>Sapindales</taxon>
        <taxon>Rutaceae</taxon>
        <taxon>Aurantioideae</taxon>
        <taxon>Citrus</taxon>
    </lineage>
</organism>
<sequence length="28" mass="3133">VTMEELEFYEAMISEFGSSATTEAMTLD</sequence>
<proteinExistence type="predicted"/>
<evidence type="ECO:0000313" key="2">
    <source>
        <dbReference type="Proteomes" id="UP000236630"/>
    </source>
</evidence>
<dbReference type="AlphaFoldDB" id="A0A2H5Q9F7"/>